<evidence type="ECO:0000313" key="2">
    <source>
        <dbReference type="Proteomes" id="UP000000547"/>
    </source>
</evidence>
<name>Q488E1_COLP3</name>
<organism evidence="1 2">
    <name type="scientific">Colwellia psychrerythraea (strain 34H / ATCC BAA-681)</name>
    <name type="common">Vibrio psychroerythus</name>
    <dbReference type="NCBI Taxonomy" id="167879"/>
    <lineage>
        <taxon>Bacteria</taxon>
        <taxon>Pseudomonadati</taxon>
        <taxon>Pseudomonadota</taxon>
        <taxon>Gammaproteobacteria</taxon>
        <taxon>Alteromonadales</taxon>
        <taxon>Colwelliaceae</taxon>
        <taxon>Colwellia</taxon>
    </lineage>
</organism>
<dbReference type="Proteomes" id="UP000000547">
    <property type="component" value="Chromosome"/>
</dbReference>
<accession>Q488E1</accession>
<sequence length="43" mass="4991">MVVLWRGVIKSKDNYSLLGRDNSMRKSYCVISIYNSVAFILSY</sequence>
<dbReference type="EMBL" id="CP000083">
    <property type="protein sequence ID" value="AAZ24975.1"/>
    <property type="molecule type" value="Genomic_DNA"/>
</dbReference>
<gene>
    <name evidence="1" type="ordered locus">CPS_0825</name>
</gene>
<dbReference type="KEGG" id="cps:CPS_0825"/>
<reference evidence="1" key="1">
    <citation type="journal article" date="2005" name="Proc. Natl. Acad. Sci. U.S.A.">
        <title>The psychrophilic lifestyle as revealed by the genome sequence of Colwellia psychrerythraea 34H through genomic and proteomic analyses.</title>
        <authorList>
            <person name="Methe B.A."/>
            <person name="Nelson K.E."/>
            <person name="Deming J.W."/>
            <person name="Momen B."/>
            <person name="Melamud E."/>
            <person name="Zhang X."/>
            <person name="Moult J."/>
            <person name="Madupu R."/>
            <person name="Nelson W.C."/>
            <person name="Dodson R.J."/>
            <person name="Brinkac L.M."/>
            <person name="Daugherty S.C."/>
            <person name="Durkin A.S."/>
            <person name="DeBoy R.T."/>
            <person name="Kolonay J.F."/>
            <person name="Sullivan S.A."/>
            <person name="Zhou L."/>
            <person name="Davidsen T.M."/>
            <person name="Wu M."/>
            <person name="Huston A.L."/>
            <person name="Lewis M."/>
            <person name="Weaver B."/>
            <person name="Weidman J.F."/>
            <person name="Khouri H."/>
            <person name="Utterback T.R."/>
            <person name="Feldblyum T.V."/>
            <person name="Fraser C.M."/>
        </authorList>
    </citation>
    <scope>NUCLEOTIDE SEQUENCE [LARGE SCALE GENOMIC DNA]</scope>
    <source>
        <strain evidence="1">34H</strain>
    </source>
</reference>
<evidence type="ECO:0000313" key="1">
    <source>
        <dbReference type="EMBL" id="AAZ24975.1"/>
    </source>
</evidence>
<dbReference type="HOGENOM" id="CLU_3232213_0_0_6"/>
<proteinExistence type="predicted"/>
<protein>
    <submittedName>
        <fullName evidence="1">Uncharacterized protein</fullName>
    </submittedName>
</protein>
<dbReference type="AlphaFoldDB" id="Q488E1"/>